<proteinExistence type="predicted"/>
<keyword evidence="4" id="KW-0347">Helicase</keyword>
<dbReference type="Pfam" id="PF00005">
    <property type="entry name" value="ABC_tran"/>
    <property type="match status" value="1"/>
</dbReference>
<keyword evidence="2" id="KW-0067">ATP-binding</keyword>
<keyword evidence="1" id="KW-0547">Nucleotide-binding</keyword>
<dbReference type="PROSITE" id="PS50893">
    <property type="entry name" value="ABC_TRANSPORTER_2"/>
    <property type="match status" value="1"/>
</dbReference>
<dbReference type="Proteomes" id="UP000050509">
    <property type="component" value="Unassembled WGS sequence"/>
</dbReference>
<dbReference type="InterPro" id="IPR003593">
    <property type="entry name" value="AAA+_ATPase"/>
</dbReference>
<comment type="caution">
    <text evidence="4">The sequence shown here is derived from an EMBL/GenBank/DDBJ whole genome shotgun (WGS) entry which is preliminary data.</text>
</comment>
<dbReference type="EMBL" id="LJCR01001686">
    <property type="protein sequence ID" value="KPV49895.1"/>
    <property type="molecule type" value="Genomic_DNA"/>
</dbReference>
<evidence type="ECO:0000259" key="3">
    <source>
        <dbReference type="PROSITE" id="PS50893"/>
    </source>
</evidence>
<evidence type="ECO:0000256" key="2">
    <source>
        <dbReference type="ARBA" id="ARBA00022840"/>
    </source>
</evidence>
<dbReference type="InterPro" id="IPR039421">
    <property type="entry name" value="Type_1_exporter"/>
</dbReference>
<dbReference type="GO" id="GO:0016887">
    <property type="term" value="F:ATP hydrolysis activity"/>
    <property type="evidence" value="ECO:0007669"/>
    <property type="project" value="InterPro"/>
</dbReference>
<keyword evidence="4" id="KW-0378">Hydrolase</keyword>
<feature type="non-terminal residue" evidence="4">
    <location>
        <position position="1"/>
    </location>
</feature>
<gene>
    <name evidence="4" type="ORF">SE17_30050</name>
</gene>
<dbReference type="PANTHER" id="PTHR43394">
    <property type="entry name" value="ATP-DEPENDENT PERMEASE MDL1, MITOCHONDRIAL"/>
    <property type="match status" value="1"/>
</dbReference>
<organism evidence="4 5">
    <name type="scientific">Kouleothrix aurantiaca</name>
    <dbReference type="NCBI Taxonomy" id="186479"/>
    <lineage>
        <taxon>Bacteria</taxon>
        <taxon>Bacillati</taxon>
        <taxon>Chloroflexota</taxon>
        <taxon>Chloroflexia</taxon>
        <taxon>Chloroflexales</taxon>
        <taxon>Roseiflexineae</taxon>
        <taxon>Roseiflexaceae</taxon>
        <taxon>Kouleothrix</taxon>
    </lineage>
</organism>
<name>A0A0P9DJ78_9CHLR</name>
<evidence type="ECO:0000313" key="5">
    <source>
        <dbReference type="Proteomes" id="UP000050509"/>
    </source>
</evidence>
<dbReference type="GO" id="GO:0015421">
    <property type="term" value="F:ABC-type oligopeptide transporter activity"/>
    <property type="evidence" value="ECO:0007669"/>
    <property type="project" value="TreeGrafter"/>
</dbReference>
<dbReference type="PANTHER" id="PTHR43394:SF1">
    <property type="entry name" value="ATP-BINDING CASSETTE SUB-FAMILY B MEMBER 10, MITOCHONDRIAL"/>
    <property type="match status" value="1"/>
</dbReference>
<dbReference type="AlphaFoldDB" id="A0A0P9DJ78"/>
<feature type="domain" description="ABC transporter" evidence="3">
    <location>
        <begin position="56"/>
        <end position="310"/>
    </location>
</feature>
<dbReference type="SUPFAM" id="SSF52540">
    <property type="entry name" value="P-loop containing nucleoside triphosphate hydrolases"/>
    <property type="match status" value="1"/>
</dbReference>
<dbReference type="InterPro" id="IPR003439">
    <property type="entry name" value="ABC_transporter-like_ATP-bd"/>
</dbReference>
<dbReference type="SMART" id="SM00382">
    <property type="entry name" value="AAA"/>
    <property type="match status" value="1"/>
</dbReference>
<reference evidence="4 5" key="1">
    <citation type="submission" date="2015-09" db="EMBL/GenBank/DDBJ databases">
        <title>Draft genome sequence of Kouleothrix aurantiaca JCM 19913.</title>
        <authorList>
            <person name="Hemp J."/>
        </authorList>
    </citation>
    <scope>NUCLEOTIDE SEQUENCE [LARGE SCALE GENOMIC DNA]</scope>
    <source>
        <strain evidence="4 5">COM-B</strain>
    </source>
</reference>
<evidence type="ECO:0000313" key="4">
    <source>
        <dbReference type="EMBL" id="KPV49895.1"/>
    </source>
</evidence>
<sequence>VYYIGMLSSPIENIRGQAQELQQASAGMGRIGELFALQPRVTERVRAALPGGALGVAFEHVTFAYEDEGPKTNDEGAGDSSTVVGHSSNAVLSDIIFDLPAGKVLGLLGRTGSGKTTLTRLLFRLYDPTGGAVRVGGIDLRDTARSELRQRIGLVTQDVQLFHASVRDNLTFFDPSIPDATIERVLGDLGLLPWLHSLPEGLSTLLAPAGGGLSAGEAQILAFTRVFLRAPGLVILDEASSRLDPASEAMIEHAVDRLLRERTGIIIAHRLATVLRADDILILEDGHIREYGPRAALMDDPDSRFSELLRVGMDEVLA</sequence>
<keyword evidence="5" id="KW-1185">Reference proteome</keyword>
<dbReference type="GO" id="GO:0004386">
    <property type="term" value="F:helicase activity"/>
    <property type="evidence" value="ECO:0007669"/>
    <property type="project" value="UniProtKB-KW"/>
</dbReference>
<evidence type="ECO:0000256" key="1">
    <source>
        <dbReference type="ARBA" id="ARBA00022741"/>
    </source>
</evidence>
<dbReference type="Gene3D" id="3.40.50.300">
    <property type="entry name" value="P-loop containing nucleotide triphosphate hydrolases"/>
    <property type="match status" value="1"/>
</dbReference>
<dbReference type="InterPro" id="IPR027417">
    <property type="entry name" value="P-loop_NTPase"/>
</dbReference>
<accession>A0A0P9DJ78</accession>
<protein>
    <submittedName>
        <fullName evidence="4">Helicase</fullName>
    </submittedName>
</protein>
<dbReference type="GO" id="GO:0005524">
    <property type="term" value="F:ATP binding"/>
    <property type="evidence" value="ECO:0007669"/>
    <property type="project" value="UniProtKB-KW"/>
</dbReference>